<feature type="signal peptide" evidence="1">
    <location>
        <begin position="1"/>
        <end position="20"/>
    </location>
</feature>
<comment type="caution">
    <text evidence="3">The sequence shown here is derived from an EMBL/GenBank/DDBJ whole genome shotgun (WGS) entry which is preliminary data.</text>
</comment>
<evidence type="ECO:0000313" key="4">
    <source>
        <dbReference type="Proteomes" id="UP000316304"/>
    </source>
</evidence>
<dbReference type="Pfam" id="PF04734">
    <property type="entry name" value="Ceramidase_alk"/>
    <property type="match status" value="1"/>
</dbReference>
<feature type="chain" id="PRO_5022867478" evidence="1">
    <location>
        <begin position="21"/>
        <end position="478"/>
    </location>
</feature>
<reference evidence="3 4" key="1">
    <citation type="submission" date="2019-02" db="EMBL/GenBank/DDBJ databases">
        <title>Deep-cultivation of Planctomycetes and their phenomic and genomic characterization uncovers novel biology.</title>
        <authorList>
            <person name="Wiegand S."/>
            <person name="Jogler M."/>
            <person name="Boedeker C."/>
            <person name="Pinto D."/>
            <person name="Vollmers J."/>
            <person name="Rivas-Marin E."/>
            <person name="Kohn T."/>
            <person name="Peeters S.H."/>
            <person name="Heuer A."/>
            <person name="Rast P."/>
            <person name="Oberbeckmann S."/>
            <person name="Bunk B."/>
            <person name="Jeske O."/>
            <person name="Meyerdierks A."/>
            <person name="Storesund J.E."/>
            <person name="Kallscheuer N."/>
            <person name="Luecker S."/>
            <person name="Lage O.M."/>
            <person name="Pohl T."/>
            <person name="Merkel B.J."/>
            <person name="Hornburger P."/>
            <person name="Mueller R.-W."/>
            <person name="Bruemmer F."/>
            <person name="Labrenz M."/>
            <person name="Spormann A.M."/>
            <person name="Op Den Camp H."/>
            <person name="Overmann J."/>
            <person name="Amann R."/>
            <person name="Jetten M.S.M."/>
            <person name="Mascher T."/>
            <person name="Medema M.H."/>
            <person name="Devos D.P."/>
            <person name="Kaster A.-K."/>
            <person name="Ovreas L."/>
            <person name="Rohde M."/>
            <person name="Galperin M.Y."/>
            <person name="Jogler C."/>
        </authorList>
    </citation>
    <scope>NUCLEOTIDE SEQUENCE [LARGE SCALE GENOMIC DNA]</scope>
    <source>
        <strain evidence="3 4">Pla52o</strain>
    </source>
</reference>
<dbReference type="Proteomes" id="UP000316304">
    <property type="component" value="Unassembled WGS sequence"/>
</dbReference>
<organism evidence="3 4">
    <name type="scientific">Novipirellula galeiformis</name>
    <dbReference type="NCBI Taxonomy" id="2528004"/>
    <lineage>
        <taxon>Bacteria</taxon>
        <taxon>Pseudomonadati</taxon>
        <taxon>Planctomycetota</taxon>
        <taxon>Planctomycetia</taxon>
        <taxon>Pirellulales</taxon>
        <taxon>Pirellulaceae</taxon>
        <taxon>Novipirellula</taxon>
    </lineage>
</organism>
<dbReference type="InterPro" id="IPR031329">
    <property type="entry name" value="NEUT/ALK_ceramidase_N"/>
</dbReference>
<dbReference type="AlphaFoldDB" id="A0A5C6CP82"/>
<evidence type="ECO:0000313" key="3">
    <source>
        <dbReference type="EMBL" id="TWU25284.1"/>
    </source>
</evidence>
<dbReference type="EMBL" id="SJPT01000002">
    <property type="protein sequence ID" value="TWU25284.1"/>
    <property type="molecule type" value="Genomic_DNA"/>
</dbReference>
<protein>
    <submittedName>
        <fullName evidence="3">Neutral/alkaline non-lysosomal ceramidase</fullName>
    </submittedName>
</protein>
<sequence precursor="true">MRCSVFALIGSLFVFHFCVAGETQFRAGAAVADVTPQPGVSLDGAISKNGPVVGIHDRLHARALVLDDGATRLAIVICDACMIEREVFDAAKSLVQQQSGLPTDRMLMAATHTHAAVRVTHIGTDPIDDEYHRFFARRIADAVLQAEQNLAPAQIGHASFNKPEFVRCRRFLCEPGSVDVNPFGTAGERIKSVAGRSSAVIGPAGPVDPQFSVVSIRHADGAPLAVLGNFSVHYTGGYQRGMVSADYFGHYATALQSKMHAGTEHPPFVGMMSNGTSGNTSVIRGDGKQYAPFEWMAVAARMLASETEHAIKAIEHRSDVTLDMHQSELELAVRRPDEARLAWANAVLANPAGPHPHRWSKIYADEALHLHEYPSTMKIKLQAIRIGDVAIAAVPCEVFAETGLAIKQQSQHPATFTIELANGYGGYLPPPKQHELGGYETWPARSSLLEVTAEPKILAESLKLLESIVEDKTGRRAP</sequence>
<evidence type="ECO:0000259" key="2">
    <source>
        <dbReference type="Pfam" id="PF04734"/>
    </source>
</evidence>
<name>A0A5C6CP82_9BACT</name>
<gene>
    <name evidence="3" type="ORF">Pla52o_15820</name>
</gene>
<evidence type="ECO:0000256" key="1">
    <source>
        <dbReference type="SAM" id="SignalP"/>
    </source>
</evidence>
<keyword evidence="1" id="KW-0732">Signal</keyword>
<keyword evidence="4" id="KW-1185">Reference proteome</keyword>
<feature type="domain" description="Neutral/alkaline non-lysosomal ceramidase N-terminal" evidence="2">
    <location>
        <begin position="25"/>
        <end position="281"/>
    </location>
</feature>
<proteinExistence type="predicted"/>
<accession>A0A5C6CP82</accession>